<reference evidence="1 2" key="1">
    <citation type="journal article" date="1998" name="Science">
        <title>Genome sequence of the nematode C. elegans: a platform for investigating biology.</title>
        <authorList>
            <consortium name="The C. elegans sequencing consortium"/>
            <person name="Sulson J.E."/>
            <person name="Waterston R."/>
        </authorList>
    </citation>
    <scope>NUCLEOTIDE SEQUENCE [LARGE SCALE GENOMIC DNA]</scope>
    <source>
        <strain evidence="1 2">Bristol N2</strain>
    </source>
</reference>
<evidence type="ECO:0000313" key="2">
    <source>
        <dbReference type="Proteomes" id="UP000001940"/>
    </source>
</evidence>
<protein>
    <submittedName>
        <fullName evidence="1">Sex-determining transformer protein 1</fullName>
    </submittedName>
</protein>
<name>A0ACB1KD15_CAEEL</name>
<sequence length="1068" mass="118127">MGSEDKQPGGGDVKTENDPSKNGLGSATSNFIQSSVPPSHQTLSNPLQLSPPAEASVAQQSGASQVFPTFQAALGASSDELLQPNATSSSTSSSASTSSIVPVVKFTNQTAPNGSTVATSVGQNVRLTINGKRVGRPPGTFKRPQNNAANSSNSGNDSDMMGDHDLTCRWKSCNSSFQTLKALVDHVQESHVQSTEQEHHAWRCEWEGCDRNETFKALYMLIVHVRRHTGEKPNKCEYPGCGKEYSRLENLKTHRRTHTGEKPYKCEFADCEKAFSNASDRAKHQNRTHSNLKPYSCQIPQCTKSYTDPSSLRKHIKAVHGDDEYEKAKKSRPANYSNRRRPDHRLAPPTGAMSHPYLATPNSGASVVAHSSVHQQNFINMALAQHHHNAQRAQQLMAATGNVMPMMDPASAAAAAQAQAHHQAQAQMLQTHMMQQAQIQAAAQMQAQVQHQAAMQAHAMQQAQMVLQNNLLGAQSLLSPFSPLLPPSRAPNVMAMLQTPPTPTSVAPMFDIMTSRAPMAPVVSAPTAPAPLVPAPVPASPVFDELREQMREVEPLQQQQQQEPMDQDLQDIRVDGDSDDEDEEEPRTPSGALLLPRGGNNGDGGFGGSGSSRASSGSGTMELSAAPISQNGSRASGSGERGMRSFLIADILQLAADFQNERLLSDVLDLAIFDTRDVRSLHNIYQVYIRAHKAIPITRRPLDWNETHQLHNLYHDPRFNRAEHQDSPAIRDRDTRFWRTIAEANTMRQRQIEPVPLDDDDEGYFDEMVHRVQNGRLNEQFMEGFESDDDDGFEDEDDVPGLGIAVYRGRRRVRREALKQANLDIQEAETAGRNVGGFGDEEDRNNRGHDQDRSFLDHYYPPMVVVVETESPQIVRDQEMMRQFEEAKKNVETDEIKKRAEAMQFGTSSSHHHTKTLLIQRALFDKTSSVRRSLLQFITISVDQEELRQSCHATSAPQGAHVVHNVVDEFDSIMRAQEDSNNRILLSLDIPAPSAVTGVSGSITHADNSALQLQQEQPTSSFSSWFPEDDPIYALPPPPPPPAPPRRRRSADNKDDSENIPKKPRHQF</sequence>
<proteinExistence type="predicted"/>
<evidence type="ECO:0000313" key="1">
    <source>
        <dbReference type="EMBL" id="CAM2257884.1"/>
    </source>
</evidence>
<organism evidence="1 2">
    <name type="scientific">Caenorhabditis elegans</name>
    <dbReference type="NCBI Taxonomy" id="6239"/>
    <lineage>
        <taxon>Eukaryota</taxon>
        <taxon>Metazoa</taxon>
        <taxon>Ecdysozoa</taxon>
        <taxon>Nematoda</taxon>
        <taxon>Chromadorea</taxon>
        <taxon>Rhabditida</taxon>
        <taxon>Rhabditina</taxon>
        <taxon>Rhabditomorpha</taxon>
        <taxon>Rhabditoidea</taxon>
        <taxon>Rhabditidae</taxon>
        <taxon>Peloderinae</taxon>
        <taxon>Caenorhabditis</taxon>
    </lineage>
</organism>
<dbReference type="Proteomes" id="UP000001940">
    <property type="component" value="Chromosome III"/>
</dbReference>
<gene>
    <name evidence="1 3" type="primary">tra-1</name>
    <name evidence="1" type="ORF">CELE_Y47D3A.6</name>
    <name evidence="3" type="ORF">Y47D3A.6</name>
</gene>
<keyword evidence="2" id="KW-1185">Reference proteome</keyword>
<accession>A0ACB1KD15</accession>
<evidence type="ECO:0000313" key="3">
    <source>
        <dbReference type="WormBase" id="Y47D3A.6c"/>
    </source>
</evidence>
<dbReference type="EMBL" id="BX284603">
    <property type="protein sequence ID" value="CAM2257884.1"/>
    <property type="molecule type" value="Genomic_DNA"/>
</dbReference>
<dbReference type="WormBase" id="Y47D3A.6c">
    <property type="protein sequence ID" value="CE54624"/>
    <property type="gene ID" value="WBGene00006604"/>
    <property type="gene designation" value="tra-1"/>
</dbReference>